<dbReference type="GO" id="GO:0005524">
    <property type="term" value="F:ATP binding"/>
    <property type="evidence" value="ECO:0007669"/>
    <property type="project" value="InterPro"/>
</dbReference>
<evidence type="ECO:0000313" key="3">
    <source>
        <dbReference type="Proteomes" id="UP000829291"/>
    </source>
</evidence>
<dbReference type="InterPro" id="IPR047173">
    <property type="entry name" value="STRAD_A/B-like"/>
</dbReference>
<comment type="similarity">
    <text evidence="1">Belongs to the protein kinase superfamily. STE Ser/Thr protein kinase family. STE20 subfamily.</text>
</comment>
<dbReference type="OrthoDB" id="840771at2759"/>
<evidence type="ECO:0000313" key="4">
    <source>
        <dbReference type="RefSeq" id="XP_015512382.1"/>
    </source>
</evidence>
<dbReference type="PANTHER" id="PTHR48014">
    <property type="entry name" value="SERINE/THREONINE-PROTEIN KINASE FRAY2"/>
    <property type="match status" value="1"/>
</dbReference>
<dbReference type="Proteomes" id="UP000829291">
    <property type="component" value="Chromosome 4"/>
</dbReference>
<name>A0A6J0BE08_NEOLC</name>
<keyword evidence="4" id="KW-0418">Kinase</keyword>
<keyword evidence="4" id="KW-0808">Transferase</keyword>
<organism evidence="4">
    <name type="scientific">Neodiprion lecontei</name>
    <name type="common">Redheaded pine sawfly</name>
    <dbReference type="NCBI Taxonomy" id="441921"/>
    <lineage>
        <taxon>Eukaryota</taxon>
        <taxon>Metazoa</taxon>
        <taxon>Ecdysozoa</taxon>
        <taxon>Arthropoda</taxon>
        <taxon>Hexapoda</taxon>
        <taxon>Insecta</taxon>
        <taxon>Pterygota</taxon>
        <taxon>Neoptera</taxon>
        <taxon>Endopterygota</taxon>
        <taxon>Hymenoptera</taxon>
        <taxon>Tenthredinoidea</taxon>
        <taxon>Diprionidae</taxon>
        <taxon>Diprioninae</taxon>
        <taxon>Neodiprion</taxon>
    </lineage>
</organism>
<gene>
    <name evidence="4" type="primary">LOC107218867</name>
</gene>
<dbReference type="PANTHER" id="PTHR48014:SF21">
    <property type="entry name" value="SERINE_THREONINE-PROTEIN KINASE FRAY2"/>
    <property type="match status" value="1"/>
</dbReference>
<dbReference type="FunCoup" id="A0A6J0BE08">
    <property type="interactions" value="1149"/>
</dbReference>
<feature type="domain" description="Protein kinase" evidence="2">
    <location>
        <begin position="11"/>
        <end position="324"/>
    </location>
</feature>
<dbReference type="RefSeq" id="XP_015512382.1">
    <property type="nucleotide sequence ID" value="XM_015656896.2"/>
</dbReference>
<dbReference type="Gene3D" id="1.10.510.10">
    <property type="entry name" value="Transferase(Phosphotransferase) domain 1"/>
    <property type="match status" value="1"/>
</dbReference>
<reference evidence="4" key="1">
    <citation type="submission" date="2025-08" db="UniProtKB">
        <authorList>
            <consortium name="RefSeq"/>
        </authorList>
    </citation>
    <scope>IDENTIFICATION</scope>
    <source>
        <tissue evidence="4">Thorax and Abdomen</tissue>
    </source>
</reference>
<evidence type="ECO:0000256" key="1">
    <source>
        <dbReference type="ARBA" id="ARBA00008874"/>
    </source>
</evidence>
<protein>
    <submittedName>
        <fullName evidence="4">STE20-related kinase adapter protein alpha</fullName>
    </submittedName>
</protein>
<dbReference type="SUPFAM" id="SSF56112">
    <property type="entry name" value="Protein kinase-like (PK-like)"/>
    <property type="match status" value="1"/>
</dbReference>
<sequence length="376" mass="42364">MHDSDSDNYEGSAVLGMCCNGAGSVHLARYKPKNTHVVIKKFNMDNRSHEEYDLVEQEIIMTRQLQHPNILPYLATFVSGHNICVVSPLMGYGSCHDLIEEYFNEGLPELAIAYILRDILHGLEYIHKRGFIHRAIKASHILISTSGQACLSGMRYACEIVRHGKWQRTIHSFPKSTTNNLKWLSPELLQQDLHGYNEKSDTYSLGMTICELANGVVPFCDTPATLMLTEKVRGSAPHILDRSTIPPNTMDTEDDENGEKKLVCDNIVGDGNASSSSLESVRTRLHNMSSRKFSEPFHALTELCLLRNPSDRPTMSQLAVHPFFKQCRRNDESLIEILRCVTSISEKHAHSAGDYLVALSTEQLVDLDLETCQWDF</sequence>
<dbReference type="GeneID" id="107218867"/>
<dbReference type="GO" id="GO:0043539">
    <property type="term" value="F:protein serine/threonine kinase activator activity"/>
    <property type="evidence" value="ECO:0007669"/>
    <property type="project" value="InterPro"/>
</dbReference>
<dbReference type="Pfam" id="PF00069">
    <property type="entry name" value="Pkinase"/>
    <property type="match status" value="1"/>
</dbReference>
<dbReference type="Gene3D" id="3.30.200.20">
    <property type="entry name" value="Phosphorylase Kinase, domain 1"/>
    <property type="match status" value="1"/>
</dbReference>
<dbReference type="GO" id="GO:1902554">
    <property type="term" value="C:serine/threonine protein kinase complex"/>
    <property type="evidence" value="ECO:0007669"/>
    <property type="project" value="TreeGrafter"/>
</dbReference>
<proteinExistence type="inferred from homology"/>
<keyword evidence="3" id="KW-1185">Reference proteome</keyword>
<dbReference type="InterPro" id="IPR011009">
    <property type="entry name" value="Kinase-like_dom_sf"/>
</dbReference>
<dbReference type="CDD" id="cd08216">
    <property type="entry name" value="PK_STRAD"/>
    <property type="match status" value="1"/>
</dbReference>
<dbReference type="PROSITE" id="PS50011">
    <property type="entry name" value="PROTEIN_KINASE_DOM"/>
    <property type="match status" value="1"/>
</dbReference>
<dbReference type="GO" id="GO:0006611">
    <property type="term" value="P:protein export from nucleus"/>
    <property type="evidence" value="ECO:0007669"/>
    <property type="project" value="TreeGrafter"/>
</dbReference>
<dbReference type="InParanoid" id="A0A6J0BE08"/>
<dbReference type="InterPro" id="IPR000719">
    <property type="entry name" value="Prot_kinase_dom"/>
</dbReference>
<dbReference type="AlphaFoldDB" id="A0A6J0BE08"/>
<dbReference type="KEGG" id="nlo:107218867"/>
<dbReference type="GO" id="GO:0004672">
    <property type="term" value="F:protein kinase activity"/>
    <property type="evidence" value="ECO:0007669"/>
    <property type="project" value="InterPro"/>
</dbReference>
<accession>A0A6J0BE08</accession>
<evidence type="ECO:0000259" key="2">
    <source>
        <dbReference type="PROSITE" id="PS50011"/>
    </source>
</evidence>